<keyword evidence="2" id="KW-0479">Metal-binding</keyword>
<keyword evidence="1" id="KW-0004">4Fe-4S</keyword>
<dbReference type="EMBL" id="MT142094">
    <property type="protein sequence ID" value="QJA74389.1"/>
    <property type="molecule type" value="Genomic_DNA"/>
</dbReference>
<protein>
    <submittedName>
        <fullName evidence="9">Putative uracil DNA glycosylase superfamily protein</fullName>
    </submittedName>
</protein>
<dbReference type="InterPro" id="IPR036895">
    <property type="entry name" value="Uracil-DNA_glycosylase-like_sf"/>
</dbReference>
<gene>
    <name evidence="10" type="ORF">MM415A02025_0011</name>
    <name evidence="9" type="ORF">MM415B00647_0009</name>
</gene>
<dbReference type="GO" id="GO:0051539">
    <property type="term" value="F:4 iron, 4 sulfur cluster binding"/>
    <property type="evidence" value="ECO:0007669"/>
    <property type="project" value="UniProtKB-KW"/>
</dbReference>
<dbReference type="InterPro" id="IPR005122">
    <property type="entry name" value="Uracil-DNA_glycosylase-like"/>
</dbReference>
<sequence length="210" mass="23374">MSEGRAEKLVKLAEFCNLERGMLDENKFQDEIDLLNKGVQMKVLAAKIKACKMCPGLNVKRLTEASPGYGNLNADVFFLGQSLHGPGMVSDVPFVGGSGLLIIAALRLSNLNRHDCFWTNVVHCHPENNRTSTEREKRNCLPYVQKELNIVKPKLLVLLGADAKEADLRLPEETKERCFKHPAAVLRDGIPEQVNDWIVKLSIAIDGVIE</sequence>
<evidence type="ECO:0000313" key="10">
    <source>
        <dbReference type="EMBL" id="QJA74389.1"/>
    </source>
</evidence>
<dbReference type="Pfam" id="PF03167">
    <property type="entry name" value="UDG"/>
    <property type="match status" value="1"/>
</dbReference>
<dbReference type="PANTHER" id="PTHR33693">
    <property type="entry name" value="TYPE-5 URACIL-DNA GLYCOSYLASE"/>
    <property type="match status" value="1"/>
</dbReference>
<evidence type="ECO:0000256" key="6">
    <source>
        <dbReference type="ARBA" id="ARBA00023014"/>
    </source>
</evidence>
<dbReference type="GO" id="GO:0097506">
    <property type="term" value="F:deaminated base DNA N-glycosylase activity"/>
    <property type="evidence" value="ECO:0007669"/>
    <property type="project" value="UniProtKB-ARBA"/>
</dbReference>
<evidence type="ECO:0000256" key="5">
    <source>
        <dbReference type="ARBA" id="ARBA00023004"/>
    </source>
</evidence>
<dbReference type="SMART" id="SM00987">
    <property type="entry name" value="UreE_C"/>
    <property type="match status" value="1"/>
</dbReference>
<dbReference type="SMART" id="SM00986">
    <property type="entry name" value="UDG"/>
    <property type="match status" value="1"/>
</dbReference>
<proteinExistence type="predicted"/>
<dbReference type="EMBL" id="MT141491">
    <property type="protein sequence ID" value="QJA63136.1"/>
    <property type="molecule type" value="Genomic_DNA"/>
</dbReference>
<evidence type="ECO:0000259" key="8">
    <source>
        <dbReference type="SMART" id="SM00986"/>
    </source>
</evidence>
<organism evidence="9">
    <name type="scientific">viral metagenome</name>
    <dbReference type="NCBI Taxonomy" id="1070528"/>
    <lineage>
        <taxon>unclassified sequences</taxon>
        <taxon>metagenomes</taxon>
        <taxon>organismal metagenomes</taxon>
    </lineage>
</organism>
<keyword evidence="7" id="KW-0234">DNA repair</keyword>
<evidence type="ECO:0000256" key="3">
    <source>
        <dbReference type="ARBA" id="ARBA00022763"/>
    </source>
</evidence>
<dbReference type="AlphaFoldDB" id="A0A6M3IZH6"/>
<name>A0A6M3IZH6_9ZZZZ</name>
<keyword evidence="4" id="KW-0378">Hydrolase</keyword>
<evidence type="ECO:0000256" key="7">
    <source>
        <dbReference type="ARBA" id="ARBA00023204"/>
    </source>
</evidence>
<evidence type="ECO:0000256" key="2">
    <source>
        <dbReference type="ARBA" id="ARBA00022723"/>
    </source>
</evidence>
<dbReference type="GO" id="GO:0046872">
    <property type="term" value="F:metal ion binding"/>
    <property type="evidence" value="ECO:0007669"/>
    <property type="project" value="UniProtKB-KW"/>
</dbReference>
<keyword evidence="6" id="KW-0411">Iron-sulfur</keyword>
<dbReference type="InterPro" id="IPR051536">
    <property type="entry name" value="UDG_Type-4/5"/>
</dbReference>
<dbReference type="Gene3D" id="3.40.470.10">
    <property type="entry name" value="Uracil-DNA glycosylase-like domain"/>
    <property type="match status" value="1"/>
</dbReference>
<evidence type="ECO:0000256" key="1">
    <source>
        <dbReference type="ARBA" id="ARBA00022485"/>
    </source>
</evidence>
<keyword evidence="5" id="KW-0408">Iron</keyword>
<reference evidence="9" key="1">
    <citation type="submission" date="2020-03" db="EMBL/GenBank/DDBJ databases">
        <title>The deep terrestrial virosphere.</title>
        <authorList>
            <person name="Holmfeldt K."/>
            <person name="Nilsson E."/>
            <person name="Simone D."/>
            <person name="Lopez-Fernandez M."/>
            <person name="Wu X."/>
            <person name="de Brujin I."/>
            <person name="Lundin D."/>
            <person name="Andersson A."/>
            <person name="Bertilsson S."/>
            <person name="Dopson M."/>
        </authorList>
    </citation>
    <scope>NUCLEOTIDE SEQUENCE</scope>
    <source>
        <strain evidence="10">MM415A02025</strain>
        <strain evidence="9">MM415B00647</strain>
    </source>
</reference>
<feature type="domain" description="Uracil-DNA glycosylase-like" evidence="8">
    <location>
        <begin position="67"/>
        <end position="198"/>
    </location>
</feature>
<accession>A0A6M3IZH6</accession>
<dbReference type="SUPFAM" id="SSF52141">
    <property type="entry name" value="Uracil-DNA glycosylase-like"/>
    <property type="match status" value="1"/>
</dbReference>
<keyword evidence="3" id="KW-0227">DNA damage</keyword>
<evidence type="ECO:0000256" key="4">
    <source>
        <dbReference type="ARBA" id="ARBA00022801"/>
    </source>
</evidence>
<evidence type="ECO:0000313" key="9">
    <source>
        <dbReference type="EMBL" id="QJA63136.1"/>
    </source>
</evidence>
<dbReference type="GO" id="GO:0006281">
    <property type="term" value="P:DNA repair"/>
    <property type="evidence" value="ECO:0007669"/>
    <property type="project" value="UniProtKB-KW"/>
</dbReference>